<evidence type="ECO:0000313" key="2">
    <source>
        <dbReference type="EMBL" id="RMX18986.1"/>
    </source>
</evidence>
<dbReference type="EMBL" id="RDQJ01000001">
    <property type="protein sequence ID" value="RMX18986.1"/>
    <property type="molecule type" value="Genomic_DNA"/>
</dbReference>
<dbReference type="AlphaFoldDB" id="A0A2A2AN98"/>
<gene>
    <name evidence="1" type="ORF">CK623_11540</name>
    <name evidence="2" type="ORF">EBQ34_01120</name>
</gene>
<organism evidence="1 3">
    <name type="scientific">Vandammella animalimorsus</name>
    <dbReference type="NCBI Taxonomy" id="2029117"/>
    <lineage>
        <taxon>Bacteria</taxon>
        <taxon>Pseudomonadati</taxon>
        <taxon>Pseudomonadota</taxon>
        <taxon>Betaproteobacteria</taxon>
        <taxon>Burkholderiales</taxon>
        <taxon>Comamonadaceae</taxon>
        <taxon>Vandammella</taxon>
    </lineage>
</organism>
<dbReference type="OrthoDB" id="8820016at2"/>
<reference evidence="2 4" key="2">
    <citation type="submission" date="2018-10" db="EMBL/GenBank/DDBJ databases">
        <title>Comamonadaceae CDC group NO-1 genome sequencing and assembly.</title>
        <authorList>
            <person name="Bernier A.-M."/>
            <person name="Bernard K."/>
        </authorList>
    </citation>
    <scope>NUCLEOTIDE SEQUENCE [LARGE SCALE GENOMIC DNA]</scope>
    <source>
        <strain evidence="2 4">NML180582</strain>
    </source>
</reference>
<evidence type="ECO:0000313" key="1">
    <source>
        <dbReference type="EMBL" id="PAT39184.1"/>
    </source>
</evidence>
<dbReference type="RefSeq" id="WP_095557582.1">
    <property type="nucleotide sequence ID" value="NZ_RDQJ01000001.1"/>
</dbReference>
<sequence length="105" mass="11991">MSQPMTAGKRIRGQLNREGLTVELAYVWQHLRDAGGWWSAQELQTHWYPLFEDLRQFEAGLRRLLHIGSIERRISIEQAGLPVYGVTQRCTPLPGYTLEPGEGPC</sequence>
<accession>A0A3M6RUI3</accession>
<dbReference type="Proteomes" id="UP000275180">
    <property type="component" value="Unassembled WGS sequence"/>
</dbReference>
<evidence type="ECO:0000313" key="4">
    <source>
        <dbReference type="Proteomes" id="UP000275180"/>
    </source>
</evidence>
<comment type="caution">
    <text evidence="1">The sequence shown here is derived from an EMBL/GenBank/DDBJ whole genome shotgun (WGS) entry which is preliminary data.</text>
</comment>
<evidence type="ECO:0000313" key="3">
    <source>
        <dbReference type="Proteomes" id="UP000218644"/>
    </source>
</evidence>
<protein>
    <submittedName>
        <fullName evidence="1">Uncharacterized protein</fullName>
    </submittedName>
</protein>
<dbReference type="Proteomes" id="UP000218644">
    <property type="component" value="Unassembled WGS sequence"/>
</dbReference>
<proteinExistence type="predicted"/>
<reference evidence="1 3" key="1">
    <citation type="submission" date="2017-08" db="EMBL/GenBank/DDBJ databases">
        <title>WGS of Clinical strains of the CDC Group NO-1 linked to zoonotic infections in humans.</title>
        <authorList>
            <person name="Bernier A.-M."/>
            <person name="Bernard K."/>
        </authorList>
    </citation>
    <scope>NUCLEOTIDE SEQUENCE [LARGE SCALE GENOMIC DNA]</scope>
    <source>
        <strain evidence="1 3">NML79-0751</strain>
    </source>
</reference>
<name>A0A2A2AN98_9BURK</name>
<accession>A0A2A2AN98</accession>
<dbReference type="EMBL" id="NSJD01000022">
    <property type="protein sequence ID" value="PAT39184.1"/>
    <property type="molecule type" value="Genomic_DNA"/>
</dbReference>